<dbReference type="Pfam" id="PF12697">
    <property type="entry name" value="Abhydrolase_6"/>
    <property type="match status" value="1"/>
</dbReference>
<dbReference type="InterPro" id="IPR050228">
    <property type="entry name" value="Carboxylesterase_BioH"/>
</dbReference>
<dbReference type="RefSeq" id="WP_317228285.1">
    <property type="nucleotide sequence ID" value="NZ_JAWJEJ010000002.1"/>
</dbReference>
<dbReference type="InterPro" id="IPR000073">
    <property type="entry name" value="AB_hydrolase_1"/>
</dbReference>
<evidence type="ECO:0000313" key="3">
    <source>
        <dbReference type="EMBL" id="MDV3459129.1"/>
    </source>
</evidence>
<feature type="signal peptide" evidence="1">
    <location>
        <begin position="1"/>
        <end position="21"/>
    </location>
</feature>
<feature type="domain" description="AB hydrolase-1" evidence="2">
    <location>
        <begin position="51"/>
        <end position="298"/>
    </location>
</feature>
<proteinExistence type="predicted"/>
<evidence type="ECO:0000313" key="4">
    <source>
        <dbReference type="Proteomes" id="UP001273531"/>
    </source>
</evidence>
<gene>
    <name evidence="3" type="ORF">RZN05_19180</name>
</gene>
<keyword evidence="1" id="KW-0732">Signal</keyword>
<comment type="caution">
    <text evidence="3">The sequence shown here is derived from an EMBL/GenBank/DDBJ whole genome shotgun (WGS) entry which is preliminary data.</text>
</comment>
<dbReference type="InterPro" id="IPR029058">
    <property type="entry name" value="AB_hydrolase_fold"/>
</dbReference>
<feature type="chain" id="PRO_5045804294" evidence="1">
    <location>
        <begin position="22"/>
        <end position="305"/>
    </location>
</feature>
<dbReference type="PRINTS" id="PR00111">
    <property type="entry name" value="ABHYDROLASE"/>
</dbReference>
<dbReference type="GO" id="GO:0016787">
    <property type="term" value="F:hydrolase activity"/>
    <property type="evidence" value="ECO:0007669"/>
    <property type="project" value="UniProtKB-KW"/>
</dbReference>
<dbReference type="PANTHER" id="PTHR43194">
    <property type="entry name" value="HYDROLASE ALPHA/BETA FOLD FAMILY"/>
    <property type="match status" value="1"/>
</dbReference>
<keyword evidence="4" id="KW-1185">Reference proteome</keyword>
<evidence type="ECO:0000259" key="2">
    <source>
        <dbReference type="Pfam" id="PF12697"/>
    </source>
</evidence>
<evidence type="ECO:0000256" key="1">
    <source>
        <dbReference type="SAM" id="SignalP"/>
    </source>
</evidence>
<organism evidence="3 4">
    <name type="scientific">Sphingomonas agrestis</name>
    <dbReference type="NCBI Taxonomy" id="3080540"/>
    <lineage>
        <taxon>Bacteria</taxon>
        <taxon>Pseudomonadati</taxon>
        <taxon>Pseudomonadota</taxon>
        <taxon>Alphaproteobacteria</taxon>
        <taxon>Sphingomonadales</taxon>
        <taxon>Sphingomonadaceae</taxon>
        <taxon>Sphingomonas</taxon>
    </lineage>
</organism>
<accession>A0ABU3YCL9</accession>
<dbReference type="EMBL" id="JAWJEJ010000002">
    <property type="protein sequence ID" value="MDV3459129.1"/>
    <property type="molecule type" value="Genomic_DNA"/>
</dbReference>
<protein>
    <submittedName>
        <fullName evidence="3">Alpha/beta hydrolase</fullName>
    </submittedName>
</protein>
<sequence>MMITRILLGVAAVVAAPMVLAPVPARCQTAPAAPIQMDHISVQVVGSGSPVILIPGLSSPRDAWAGFVPELAKTHSVYLVQVNGFGGENPRANLKPGVLDGIVADLIRLVATRKLEAPAVVGHSMGGLVGMMLAARHPASVGRLMVVDALPWFGVLMGAPGSGLTVAAIEPRAAQMRDVIAASYGKPPSKTAAEANVATLVRKPEGRAKATEWAMAADPRVTAQAMYEDLITDMRGELAKIQAPTTIVYAWNDTYPREAQAGAFFKAQYSGTPNIRFVGVGDAGHFVMLDQPVAFAAALTSFLAD</sequence>
<keyword evidence="3" id="KW-0378">Hydrolase</keyword>
<reference evidence="3 4" key="1">
    <citation type="submission" date="2023-10" db="EMBL/GenBank/DDBJ databases">
        <title>Sphingomonas sp. HF-S4 16S ribosomal RNA gene Genome sequencing and assembly.</title>
        <authorList>
            <person name="Lee H."/>
        </authorList>
    </citation>
    <scope>NUCLEOTIDE SEQUENCE [LARGE SCALE GENOMIC DNA]</scope>
    <source>
        <strain evidence="3 4">HF-S4</strain>
    </source>
</reference>
<dbReference type="PANTHER" id="PTHR43194:SF2">
    <property type="entry name" value="PEROXISOMAL MEMBRANE PROTEIN LPX1"/>
    <property type="match status" value="1"/>
</dbReference>
<dbReference type="SUPFAM" id="SSF53474">
    <property type="entry name" value="alpha/beta-Hydrolases"/>
    <property type="match status" value="1"/>
</dbReference>
<dbReference type="Gene3D" id="3.40.50.1820">
    <property type="entry name" value="alpha/beta hydrolase"/>
    <property type="match status" value="1"/>
</dbReference>
<dbReference type="Proteomes" id="UP001273531">
    <property type="component" value="Unassembled WGS sequence"/>
</dbReference>
<name>A0ABU3YCL9_9SPHN</name>